<dbReference type="PROSITE" id="PS50109">
    <property type="entry name" value="HIS_KIN"/>
    <property type="match status" value="1"/>
</dbReference>
<dbReference type="SUPFAM" id="SSF52172">
    <property type="entry name" value="CheY-like"/>
    <property type="match status" value="1"/>
</dbReference>
<dbReference type="Pfam" id="PF02518">
    <property type="entry name" value="HATPase_c"/>
    <property type="match status" value="2"/>
</dbReference>
<evidence type="ECO:0000256" key="3">
    <source>
        <dbReference type="ARBA" id="ARBA00012438"/>
    </source>
</evidence>
<dbReference type="InterPro" id="IPR011006">
    <property type="entry name" value="CheY-like_superfamily"/>
</dbReference>
<dbReference type="InterPro" id="IPR001789">
    <property type="entry name" value="Sig_transdc_resp-reg_receiver"/>
</dbReference>
<evidence type="ECO:0000259" key="14">
    <source>
        <dbReference type="PROSITE" id="PS50109"/>
    </source>
</evidence>
<dbReference type="OrthoDB" id="9809348at2"/>
<feature type="transmembrane region" description="Helical" evidence="13">
    <location>
        <begin position="367"/>
        <end position="388"/>
    </location>
</feature>
<dbReference type="InterPro" id="IPR005467">
    <property type="entry name" value="His_kinase_dom"/>
</dbReference>
<keyword evidence="4" id="KW-1003">Cell membrane</keyword>
<keyword evidence="13" id="KW-0812">Transmembrane</keyword>
<dbReference type="SUPFAM" id="SSF47384">
    <property type="entry name" value="Homodimeric domain of signal transducing histidine kinase"/>
    <property type="match status" value="1"/>
</dbReference>
<dbReference type="AlphaFoldDB" id="A0A544TBP5"/>
<name>A0A544TBP5_9BACI</name>
<reference evidence="16 17" key="1">
    <citation type="submission" date="2019-05" db="EMBL/GenBank/DDBJ databases">
        <title>Psychrobacillus vulpis sp. nov., a new species isolated from feces of a red fox that inhabits in The Tablas de Daimiel Natural Park, Albacete, Spain.</title>
        <authorList>
            <person name="Rodriguez M."/>
            <person name="Reina J.C."/>
            <person name="Bejar V."/>
            <person name="Llamas I."/>
        </authorList>
    </citation>
    <scope>NUCLEOTIDE SEQUENCE [LARGE SCALE GENOMIC DNA]</scope>
    <source>
        <strain evidence="16 17">NEAU-3TGS17</strain>
    </source>
</reference>
<dbReference type="Gene3D" id="3.40.50.2300">
    <property type="match status" value="1"/>
</dbReference>
<keyword evidence="13" id="KW-1133">Transmembrane helix</keyword>
<keyword evidence="11 13" id="KW-0472">Membrane</keyword>
<dbReference type="InterPro" id="IPR010559">
    <property type="entry name" value="Sig_transdc_His_kin_internal"/>
</dbReference>
<organism evidence="16 17">
    <name type="scientific">Psychrobacillus lasiicapitis</name>
    <dbReference type="NCBI Taxonomy" id="1636719"/>
    <lineage>
        <taxon>Bacteria</taxon>
        <taxon>Bacillati</taxon>
        <taxon>Bacillota</taxon>
        <taxon>Bacilli</taxon>
        <taxon>Bacillales</taxon>
        <taxon>Bacillaceae</taxon>
        <taxon>Psychrobacillus</taxon>
    </lineage>
</organism>
<evidence type="ECO:0000256" key="1">
    <source>
        <dbReference type="ARBA" id="ARBA00000085"/>
    </source>
</evidence>
<feature type="transmembrane region" description="Helical" evidence="13">
    <location>
        <begin position="208"/>
        <end position="229"/>
    </location>
</feature>
<feature type="transmembrane region" description="Helical" evidence="13">
    <location>
        <begin position="301"/>
        <end position="317"/>
    </location>
</feature>
<dbReference type="RefSeq" id="WP_142537852.1">
    <property type="nucleotide sequence ID" value="NZ_BMIE01000001.1"/>
</dbReference>
<dbReference type="Pfam" id="PF06580">
    <property type="entry name" value="His_kinase"/>
    <property type="match status" value="1"/>
</dbReference>
<dbReference type="InterPro" id="IPR004358">
    <property type="entry name" value="Sig_transdc_His_kin-like_C"/>
</dbReference>
<keyword evidence="6" id="KW-0808">Transferase</keyword>
<dbReference type="GO" id="GO:0000155">
    <property type="term" value="F:phosphorelay sensor kinase activity"/>
    <property type="evidence" value="ECO:0007669"/>
    <property type="project" value="InterPro"/>
</dbReference>
<comment type="catalytic activity">
    <reaction evidence="1">
        <text>ATP + protein L-histidine = ADP + protein N-phospho-L-histidine.</text>
        <dbReference type="EC" id="2.7.13.3"/>
    </reaction>
</comment>
<evidence type="ECO:0000256" key="9">
    <source>
        <dbReference type="ARBA" id="ARBA00022840"/>
    </source>
</evidence>
<dbReference type="EC" id="2.7.13.3" evidence="3"/>
<evidence type="ECO:0000256" key="5">
    <source>
        <dbReference type="ARBA" id="ARBA00022553"/>
    </source>
</evidence>
<dbReference type="GO" id="GO:0005886">
    <property type="term" value="C:plasma membrane"/>
    <property type="evidence" value="ECO:0007669"/>
    <property type="project" value="UniProtKB-SubCell"/>
</dbReference>
<dbReference type="Gene3D" id="3.30.565.10">
    <property type="entry name" value="Histidine kinase-like ATPase, C-terminal domain"/>
    <property type="match status" value="2"/>
</dbReference>
<keyword evidence="9" id="KW-0067">ATP-binding</keyword>
<dbReference type="SUPFAM" id="SSF55874">
    <property type="entry name" value="ATPase domain of HSP90 chaperone/DNA topoisomerase II/histidine kinase"/>
    <property type="match status" value="2"/>
</dbReference>
<keyword evidence="17" id="KW-1185">Reference proteome</keyword>
<sequence length="1037" mass="117903">MKRKIFIFLSISIFLLTLISIVHSFQLLDSPTIPTQNGVLSLQEWEEEDDPIIELNNTWEFYPNNLLVPNPEYNVFAAYQKIREQITVPGDWSGHFEKDNDPHGIGTYRLLIEVPVDGAYGLKVDSIRNSSKIFINGKEVGGAGNPTSDKDDYIYDNRKYTVYGESVNKQLEIVVLVANLTYHTGGIVHPLKFGPAEKIMVKHELDKLIEMMIILGYIVIGVIHFFIFLQRKKYMYELFFGLFCIVLGLYTSMLNEYLFFLIFSGFDSTEQTRMQLLSIHSVVLFFLLFVFLLFKQYANKKIVVVLSILISTQIFLYSTESPLLLLVRSFPLEVRQVWIVFLLGVCFAYIFIILMKAFFRKKEDAEYLLLTVTTFMCYGLLLGLEFLLEIEVHNMMAVLCLLMIFSLSLLMSHRYQAAFKRVEGLTEELLLYDRLKDEFLVKTSHELSTPLHGIINLSKSLMEGIEGPLKQKQQESVILIHNVGKRLASLVEDLLFVSNIKKGEIPTIAQPVNFHVVEEVLAEMNYLISPSQKVTLINNAAKNLPLIYMDEQKLKQVFFNLVYNAIKFTKEGSIIIDAEVREGQMHISVTDTGKGIEKEHLDLIFSSFYQIESSRLGDATGLGLGLSITKNIVESFGGRISVSSEVGRGTRFTFTVPLATTQQIGEVVEKNSIERLEQKTFIKKREVAQLQSATILSTKKTDTKTYTILVVDDEPTNLKVLVNMIRSLEYNVVTASDAQEALTILKREAIDLIITDLIMPKMSGYELCQEVRKEYGLVELPVIILTAGGQLSDLVVSFQMGANDFLQKPVNLAELKARVESLLLMKKSSQDALNLELSYFYAQITPHFLYNTLNTIIGLSYEDEEKTREALQHLSIYFRAKLDFQGHHSFVPIEDEVELVQSYLAIEKMRFGERLTIEYAIDETIEAYIPSMTIQPLVENAVQHGISKQEQGGTLQLAIEREFPNIKITIKDNGVGIPLEKQQELLEGKNNRIGFTNPLKKLTLIKGATFQLESIEGEGTKITIRMPEVKNNESIIN</sequence>
<feature type="transmembrane region" description="Helical" evidence="13">
    <location>
        <begin position="238"/>
        <end position="263"/>
    </location>
</feature>
<feature type="domain" description="Histidine kinase" evidence="14">
    <location>
        <begin position="442"/>
        <end position="660"/>
    </location>
</feature>
<feature type="domain" description="Response regulatory" evidence="15">
    <location>
        <begin position="707"/>
        <end position="823"/>
    </location>
</feature>
<dbReference type="EMBL" id="VDGH01000003">
    <property type="protein sequence ID" value="TQR14873.1"/>
    <property type="molecule type" value="Genomic_DNA"/>
</dbReference>
<proteinExistence type="predicted"/>
<dbReference type="Pfam" id="PF00072">
    <property type="entry name" value="Response_reg"/>
    <property type="match status" value="1"/>
</dbReference>
<evidence type="ECO:0000313" key="16">
    <source>
        <dbReference type="EMBL" id="TQR14873.1"/>
    </source>
</evidence>
<dbReference type="FunFam" id="3.30.565.10:FF:000023">
    <property type="entry name" value="PAS domain-containing sensor histidine kinase"/>
    <property type="match status" value="1"/>
</dbReference>
<dbReference type="Gene3D" id="1.10.287.130">
    <property type="match status" value="1"/>
</dbReference>
<dbReference type="CDD" id="cd00082">
    <property type="entry name" value="HisKA"/>
    <property type="match status" value="1"/>
</dbReference>
<dbReference type="SMART" id="SM00448">
    <property type="entry name" value="REC"/>
    <property type="match status" value="1"/>
</dbReference>
<keyword evidence="7" id="KW-0547">Nucleotide-binding</keyword>
<evidence type="ECO:0000313" key="17">
    <source>
        <dbReference type="Proteomes" id="UP000317316"/>
    </source>
</evidence>
<comment type="subcellular location">
    <subcellularLocation>
        <location evidence="2">Cell membrane</location>
    </subcellularLocation>
</comment>
<keyword evidence="8" id="KW-0418">Kinase</keyword>
<dbReference type="Pfam" id="PF00512">
    <property type="entry name" value="HisKA"/>
    <property type="match status" value="1"/>
</dbReference>
<dbReference type="GO" id="GO:0005524">
    <property type="term" value="F:ATP binding"/>
    <property type="evidence" value="ECO:0007669"/>
    <property type="project" value="UniProtKB-KW"/>
</dbReference>
<accession>A0A544TBP5</accession>
<comment type="caution">
    <text evidence="16">The sequence shown here is derived from an EMBL/GenBank/DDBJ whole genome shotgun (WGS) entry which is preliminary data.</text>
</comment>
<dbReference type="Proteomes" id="UP000317316">
    <property type="component" value="Unassembled WGS sequence"/>
</dbReference>
<dbReference type="PANTHER" id="PTHR43547">
    <property type="entry name" value="TWO-COMPONENT HISTIDINE KINASE"/>
    <property type="match status" value="1"/>
</dbReference>
<gene>
    <name evidence="16" type="ORF">FG382_05250</name>
</gene>
<dbReference type="InterPro" id="IPR011623">
    <property type="entry name" value="7TMR_DISM_rcpt_extracell_dom1"/>
</dbReference>
<dbReference type="InterPro" id="IPR036097">
    <property type="entry name" value="HisK_dim/P_sf"/>
</dbReference>
<evidence type="ECO:0000256" key="8">
    <source>
        <dbReference type="ARBA" id="ARBA00022777"/>
    </source>
</evidence>
<evidence type="ECO:0000256" key="10">
    <source>
        <dbReference type="ARBA" id="ARBA00023012"/>
    </source>
</evidence>
<dbReference type="SMART" id="SM00387">
    <property type="entry name" value="HATPase_c"/>
    <property type="match status" value="2"/>
</dbReference>
<dbReference type="SUPFAM" id="SSF49785">
    <property type="entry name" value="Galactose-binding domain-like"/>
    <property type="match status" value="1"/>
</dbReference>
<evidence type="ECO:0000256" key="4">
    <source>
        <dbReference type="ARBA" id="ARBA00022475"/>
    </source>
</evidence>
<dbReference type="PROSITE" id="PS50110">
    <property type="entry name" value="RESPONSE_REGULATORY"/>
    <property type="match status" value="1"/>
</dbReference>
<evidence type="ECO:0000256" key="6">
    <source>
        <dbReference type="ARBA" id="ARBA00022679"/>
    </source>
</evidence>
<dbReference type="InterPro" id="IPR003661">
    <property type="entry name" value="HisK_dim/P_dom"/>
</dbReference>
<dbReference type="InterPro" id="IPR036890">
    <property type="entry name" value="HATPase_C_sf"/>
</dbReference>
<dbReference type="CDD" id="cd16922">
    <property type="entry name" value="HATPase_EvgS-ArcB-TorS-like"/>
    <property type="match status" value="1"/>
</dbReference>
<dbReference type="InterPro" id="IPR008979">
    <property type="entry name" value="Galactose-bd-like_sf"/>
</dbReference>
<feature type="transmembrane region" description="Helical" evidence="13">
    <location>
        <begin position="275"/>
        <end position="294"/>
    </location>
</feature>
<evidence type="ECO:0000256" key="13">
    <source>
        <dbReference type="SAM" id="Phobius"/>
    </source>
</evidence>
<feature type="modified residue" description="4-aspartylphosphate" evidence="12">
    <location>
        <position position="756"/>
    </location>
</feature>
<dbReference type="SMART" id="SM00388">
    <property type="entry name" value="HisKA"/>
    <property type="match status" value="1"/>
</dbReference>
<evidence type="ECO:0000259" key="15">
    <source>
        <dbReference type="PROSITE" id="PS50110"/>
    </source>
</evidence>
<evidence type="ECO:0000256" key="11">
    <source>
        <dbReference type="ARBA" id="ARBA00023136"/>
    </source>
</evidence>
<evidence type="ECO:0000256" key="12">
    <source>
        <dbReference type="PROSITE-ProRule" id="PRU00169"/>
    </source>
</evidence>
<dbReference type="Gene3D" id="2.60.120.260">
    <property type="entry name" value="Galactose-binding domain-like"/>
    <property type="match status" value="1"/>
</dbReference>
<dbReference type="InterPro" id="IPR003594">
    <property type="entry name" value="HATPase_dom"/>
</dbReference>
<dbReference type="PRINTS" id="PR00344">
    <property type="entry name" value="BCTRLSENSOR"/>
</dbReference>
<evidence type="ECO:0000256" key="2">
    <source>
        <dbReference type="ARBA" id="ARBA00004236"/>
    </source>
</evidence>
<evidence type="ECO:0000256" key="7">
    <source>
        <dbReference type="ARBA" id="ARBA00022741"/>
    </source>
</evidence>
<dbReference type="PANTHER" id="PTHR43547:SF2">
    <property type="entry name" value="HYBRID SIGNAL TRANSDUCTION HISTIDINE KINASE C"/>
    <property type="match status" value="1"/>
</dbReference>
<dbReference type="Pfam" id="PF07695">
    <property type="entry name" value="7TMR-DISM_7TM"/>
    <property type="match status" value="1"/>
</dbReference>
<keyword evidence="5 12" id="KW-0597">Phosphoprotein</keyword>
<feature type="transmembrane region" description="Helical" evidence="13">
    <location>
        <begin position="337"/>
        <end position="355"/>
    </location>
</feature>
<protein>
    <recommendedName>
        <fullName evidence="3">histidine kinase</fullName>
        <ecNumber evidence="3">2.7.13.3</ecNumber>
    </recommendedName>
</protein>
<keyword evidence="10" id="KW-0902">Two-component regulatory system</keyword>